<protein>
    <submittedName>
        <fullName evidence="1">Uncharacterized protein</fullName>
    </submittedName>
</protein>
<dbReference type="EMBL" id="MU853239">
    <property type="protein sequence ID" value="KAK4120380.1"/>
    <property type="molecule type" value="Genomic_DNA"/>
</dbReference>
<dbReference type="GeneID" id="87828213"/>
<dbReference type="AlphaFoldDB" id="A0AAN6YZV9"/>
<dbReference type="PANTHER" id="PTHR47839:SF1">
    <property type="entry name" value="DOMAIN PROTEIN, PUTATIVE (AFU_ORTHOLOGUE AFUA_6G04830)-RELATED"/>
    <property type="match status" value="1"/>
</dbReference>
<reference evidence="1" key="2">
    <citation type="submission" date="2023-05" db="EMBL/GenBank/DDBJ databases">
        <authorList>
            <consortium name="Lawrence Berkeley National Laboratory"/>
            <person name="Steindorff A."/>
            <person name="Hensen N."/>
            <person name="Bonometti L."/>
            <person name="Westerberg I."/>
            <person name="Brannstrom I.O."/>
            <person name="Guillou S."/>
            <person name="Cros-Aarteil S."/>
            <person name="Calhoun S."/>
            <person name="Haridas S."/>
            <person name="Kuo A."/>
            <person name="Mondo S."/>
            <person name="Pangilinan J."/>
            <person name="Riley R."/>
            <person name="Labutti K."/>
            <person name="Andreopoulos B."/>
            <person name="Lipzen A."/>
            <person name="Chen C."/>
            <person name="Yanf M."/>
            <person name="Daum C."/>
            <person name="Ng V."/>
            <person name="Clum A."/>
            <person name="Ohm R."/>
            <person name="Martin F."/>
            <person name="Silar P."/>
            <person name="Natvig D."/>
            <person name="Lalanne C."/>
            <person name="Gautier V."/>
            <person name="Ament-Velasquez S.L."/>
            <person name="Kruys A."/>
            <person name="Hutchinson M.I."/>
            <person name="Powell A.J."/>
            <person name="Barry K."/>
            <person name="Miller A.N."/>
            <person name="Grigoriev I.V."/>
            <person name="Debuchy R."/>
            <person name="Gladieux P."/>
            <person name="Thoren M.H."/>
            <person name="Johannesson H."/>
        </authorList>
    </citation>
    <scope>NUCLEOTIDE SEQUENCE</scope>
    <source>
        <strain evidence="1">CBS 731.68</strain>
    </source>
</reference>
<evidence type="ECO:0000313" key="1">
    <source>
        <dbReference type="EMBL" id="KAK4120380.1"/>
    </source>
</evidence>
<reference evidence="1" key="1">
    <citation type="journal article" date="2023" name="Mol. Phylogenet. Evol.">
        <title>Genome-scale phylogeny and comparative genomics of the fungal order Sordariales.</title>
        <authorList>
            <person name="Hensen N."/>
            <person name="Bonometti L."/>
            <person name="Westerberg I."/>
            <person name="Brannstrom I.O."/>
            <person name="Guillou S."/>
            <person name="Cros-Aarteil S."/>
            <person name="Calhoun S."/>
            <person name="Haridas S."/>
            <person name="Kuo A."/>
            <person name="Mondo S."/>
            <person name="Pangilinan J."/>
            <person name="Riley R."/>
            <person name="LaButti K."/>
            <person name="Andreopoulos B."/>
            <person name="Lipzen A."/>
            <person name="Chen C."/>
            <person name="Yan M."/>
            <person name="Daum C."/>
            <person name="Ng V."/>
            <person name="Clum A."/>
            <person name="Steindorff A."/>
            <person name="Ohm R.A."/>
            <person name="Martin F."/>
            <person name="Silar P."/>
            <person name="Natvig D.O."/>
            <person name="Lalanne C."/>
            <person name="Gautier V."/>
            <person name="Ament-Velasquez S.L."/>
            <person name="Kruys A."/>
            <person name="Hutchinson M.I."/>
            <person name="Powell A.J."/>
            <person name="Barry K."/>
            <person name="Miller A.N."/>
            <person name="Grigoriev I.V."/>
            <person name="Debuchy R."/>
            <person name="Gladieux P."/>
            <person name="Hiltunen Thoren M."/>
            <person name="Johannesson H."/>
        </authorList>
    </citation>
    <scope>NUCLEOTIDE SEQUENCE</scope>
    <source>
        <strain evidence="1">CBS 731.68</strain>
    </source>
</reference>
<gene>
    <name evidence="1" type="ORF">N657DRAFT_636621</name>
</gene>
<dbReference type="Pfam" id="PF12449">
    <property type="entry name" value="DUF3684"/>
    <property type="match status" value="2"/>
</dbReference>
<dbReference type="Proteomes" id="UP001302602">
    <property type="component" value="Unassembled WGS sequence"/>
</dbReference>
<dbReference type="InterPro" id="IPR022155">
    <property type="entry name" value="DUF3684"/>
</dbReference>
<proteinExistence type="predicted"/>
<name>A0AAN6YZV9_9PEZI</name>
<organism evidence="1 2">
    <name type="scientific">Parathielavia appendiculata</name>
    <dbReference type="NCBI Taxonomy" id="2587402"/>
    <lineage>
        <taxon>Eukaryota</taxon>
        <taxon>Fungi</taxon>
        <taxon>Dikarya</taxon>
        <taxon>Ascomycota</taxon>
        <taxon>Pezizomycotina</taxon>
        <taxon>Sordariomycetes</taxon>
        <taxon>Sordariomycetidae</taxon>
        <taxon>Sordariales</taxon>
        <taxon>Chaetomiaceae</taxon>
        <taxon>Parathielavia</taxon>
    </lineage>
</organism>
<accession>A0AAN6YZV9</accession>
<dbReference type="RefSeq" id="XP_062644151.1">
    <property type="nucleotide sequence ID" value="XM_062791444.1"/>
</dbReference>
<sequence>MSPTSWKRATKKQAPRTTRFMIPAPRYRRSIHPTASNSLTESNADIISSVLPSPEHGGRLFIESPTSQFRGAGVHISAPSMLPTVERETIDLTSNGVWQWNTRTLRTAGIIAVASHRGAMLDMDIESKGHSQPVSQGNELTKRINSEAFQILRTHTFAILTLNGREAATLISKEFWRALREAQSIPVYSKLEVLPMSKVWDDLTAGKRQQVVHMLQHVPSVPTRLGANHHVIASNVERDFPSALGLRQHPSVDELVDRMADPDDARLRDNAMSYFIKYFDSQGYAPLQPDRINKRILPVKGKDSVLVQPSSCCTEKVGTSLGYSILWKRLHSHAYKFGDPPFPPIPECVDKLVLGQRRSLDRQTAVIMFEHSTNCQCELSKSQVSDLRNTPLVPVERRRQPSSQEVESGPAVIRHMCPADCYRGPLSDYALIFDYVRRFKYVEEGNSWVEVSGILPETKLWEEWKTRVLAEDGIEPKRLYSIIMDANWKTGKEAELKGEGSDKKAPGL</sequence>
<keyword evidence="2" id="KW-1185">Reference proteome</keyword>
<evidence type="ECO:0000313" key="2">
    <source>
        <dbReference type="Proteomes" id="UP001302602"/>
    </source>
</evidence>
<dbReference type="PANTHER" id="PTHR47839">
    <property type="entry name" value="DOMAIN PROTEIN, PUTATIVE (AFU_ORTHOLOGUE AFUA_6G04830)-RELATED"/>
    <property type="match status" value="1"/>
</dbReference>
<comment type="caution">
    <text evidence="1">The sequence shown here is derived from an EMBL/GenBank/DDBJ whole genome shotgun (WGS) entry which is preliminary data.</text>
</comment>